<sequence>MSILCWNCRGCSRQGFLSQPTFFRTLMVFDVLCLVDTMIDEDTSKNLVTKLPFCNYFCVPPVGHSGGLLLLWNSDYGISILSSHPKFIHCKFQDVCSTTPWLVTFLYMFPHKHQQQDLWNELVHLQVHSQEPWFIMGDFNCILHLKEKRRGSNFVDRYIIQFRPLLNRLGMISLSFSGNLFTWKNKQQLSTRICERLDRVVPNSAAFTLFRLSICITYLLLGPIMDLFILLLTLLLLGKEKLLN</sequence>
<dbReference type="EMBL" id="PDCK01000039">
    <property type="protein sequence ID" value="PRQ56907.1"/>
    <property type="molecule type" value="Genomic_DNA"/>
</dbReference>
<name>A0A2P6SE04_ROSCH</name>
<dbReference type="Pfam" id="PF03372">
    <property type="entry name" value="Exo_endo_phos"/>
    <property type="match status" value="1"/>
</dbReference>
<organism evidence="3 4">
    <name type="scientific">Rosa chinensis</name>
    <name type="common">China rose</name>
    <dbReference type="NCBI Taxonomy" id="74649"/>
    <lineage>
        <taxon>Eukaryota</taxon>
        <taxon>Viridiplantae</taxon>
        <taxon>Streptophyta</taxon>
        <taxon>Embryophyta</taxon>
        <taxon>Tracheophyta</taxon>
        <taxon>Spermatophyta</taxon>
        <taxon>Magnoliopsida</taxon>
        <taxon>eudicotyledons</taxon>
        <taxon>Gunneridae</taxon>
        <taxon>Pentapetalae</taxon>
        <taxon>rosids</taxon>
        <taxon>fabids</taxon>
        <taxon>Rosales</taxon>
        <taxon>Rosaceae</taxon>
        <taxon>Rosoideae</taxon>
        <taxon>Rosoideae incertae sedis</taxon>
        <taxon>Rosa</taxon>
    </lineage>
</organism>
<keyword evidence="1" id="KW-0812">Transmembrane</keyword>
<evidence type="ECO:0000259" key="2">
    <source>
        <dbReference type="Pfam" id="PF03372"/>
    </source>
</evidence>
<reference evidence="3 4" key="1">
    <citation type="journal article" date="2018" name="Nat. Genet.">
        <title>The Rosa genome provides new insights in the design of modern roses.</title>
        <authorList>
            <person name="Bendahmane M."/>
        </authorList>
    </citation>
    <scope>NUCLEOTIDE SEQUENCE [LARGE SCALE GENOMIC DNA]</scope>
    <source>
        <strain evidence="4">cv. Old Blush</strain>
    </source>
</reference>
<comment type="caution">
    <text evidence="3">The sequence shown here is derived from an EMBL/GenBank/DDBJ whole genome shotgun (WGS) entry which is preliminary data.</text>
</comment>
<dbReference type="SUPFAM" id="SSF56219">
    <property type="entry name" value="DNase I-like"/>
    <property type="match status" value="1"/>
</dbReference>
<evidence type="ECO:0000313" key="3">
    <source>
        <dbReference type="EMBL" id="PRQ56907.1"/>
    </source>
</evidence>
<evidence type="ECO:0000256" key="1">
    <source>
        <dbReference type="SAM" id="Phobius"/>
    </source>
</evidence>
<keyword evidence="3" id="KW-0540">Nuclease</keyword>
<dbReference type="InterPro" id="IPR005135">
    <property type="entry name" value="Endo/exonuclease/phosphatase"/>
</dbReference>
<dbReference type="GO" id="GO:0004527">
    <property type="term" value="F:exonuclease activity"/>
    <property type="evidence" value="ECO:0007669"/>
    <property type="project" value="UniProtKB-KW"/>
</dbReference>
<keyword evidence="4" id="KW-1185">Reference proteome</keyword>
<dbReference type="PANTHER" id="PTHR35218">
    <property type="entry name" value="RNASE H DOMAIN-CONTAINING PROTEIN"/>
    <property type="match status" value="1"/>
</dbReference>
<accession>A0A2P6SE04</accession>
<gene>
    <name evidence="3" type="ORF">RchiOBHm_Chr1g0342451</name>
</gene>
<keyword evidence="1" id="KW-0472">Membrane</keyword>
<keyword evidence="1" id="KW-1133">Transmembrane helix</keyword>
<dbReference type="PANTHER" id="PTHR35218:SF7">
    <property type="entry name" value="ENDONUCLEASE_EXONUCLEASE_PHOSPHATASE"/>
    <property type="match status" value="1"/>
</dbReference>
<proteinExistence type="predicted"/>
<dbReference type="Proteomes" id="UP000238479">
    <property type="component" value="Chromosome 1"/>
</dbReference>
<dbReference type="InterPro" id="IPR036691">
    <property type="entry name" value="Endo/exonu/phosph_ase_sf"/>
</dbReference>
<evidence type="ECO:0000313" key="4">
    <source>
        <dbReference type="Proteomes" id="UP000238479"/>
    </source>
</evidence>
<keyword evidence="3" id="KW-0378">Hydrolase</keyword>
<protein>
    <submittedName>
        <fullName evidence="3">Putative endonuclease/exonuclease/phosphatase</fullName>
    </submittedName>
</protein>
<keyword evidence="3" id="KW-0269">Exonuclease</keyword>
<dbReference type="GO" id="GO:0004519">
    <property type="term" value="F:endonuclease activity"/>
    <property type="evidence" value="ECO:0007669"/>
    <property type="project" value="UniProtKB-KW"/>
</dbReference>
<dbReference type="Gene3D" id="3.60.10.10">
    <property type="entry name" value="Endonuclease/exonuclease/phosphatase"/>
    <property type="match status" value="1"/>
</dbReference>
<dbReference type="AlphaFoldDB" id="A0A2P6SE04"/>
<feature type="transmembrane region" description="Helical" evidence="1">
    <location>
        <begin position="216"/>
        <end position="237"/>
    </location>
</feature>
<dbReference type="Gramene" id="PRQ56907">
    <property type="protein sequence ID" value="PRQ56907"/>
    <property type="gene ID" value="RchiOBHm_Chr1g0342451"/>
</dbReference>
<keyword evidence="3" id="KW-0255">Endonuclease</keyword>
<dbReference type="STRING" id="74649.A0A2P6SE04"/>
<dbReference type="OMA" id="FRLSICI"/>
<feature type="domain" description="Endonuclease/exonuclease/phosphatase" evidence="2">
    <location>
        <begin position="6"/>
        <end position="212"/>
    </location>
</feature>